<dbReference type="EMBL" id="KQ964526">
    <property type="protein sequence ID" value="KXN69696.1"/>
    <property type="molecule type" value="Genomic_DNA"/>
</dbReference>
<feature type="non-terminal residue" evidence="1">
    <location>
        <position position="1"/>
    </location>
</feature>
<keyword evidence="2" id="KW-1185">Reference proteome</keyword>
<gene>
    <name evidence="1" type="ORF">CONCODRAFT_7853</name>
</gene>
<proteinExistence type="predicted"/>
<sequence length="153" mass="17927">SSIDHLDLELTYKFNNKNQLEENLKTVDIKIPLKHISLVFQSCQQDDNKSNQLKNAMEEINQYYLNLINLDLNKLSLIKFQSRFISLNFNGKLKLSKKFSIGEVSEILNRIKDLIWEPRSHLGRKRNVSAMEVSEQLESFSIEQERVDDKANE</sequence>
<protein>
    <submittedName>
        <fullName evidence="1">Uncharacterized protein</fullName>
    </submittedName>
</protein>
<accession>A0A137P3V9</accession>
<dbReference type="AlphaFoldDB" id="A0A137P3V9"/>
<reference evidence="1 2" key="1">
    <citation type="journal article" date="2015" name="Genome Biol. Evol.">
        <title>Phylogenomic analyses indicate that early fungi evolved digesting cell walls of algal ancestors of land plants.</title>
        <authorList>
            <person name="Chang Y."/>
            <person name="Wang S."/>
            <person name="Sekimoto S."/>
            <person name="Aerts A.L."/>
            <person name="Choi C."/>
            <person name="Clum A."/>
            <person name="LaButti K.M."/>
            <person name="Lindquist E.A."/>
            <person name="Yee Ngan C."/>
            <person name="Ohm R.A."/>
            <person name="Salamov A.A."/>
            <person name="Grigoriev I.V."/>
            <person name="Spatafora J.W."/>
            <person name="Berbee M.L."/>
        </authorList>
    </citation>
    <scope>NUCLEOTIDE SEQUENCE [LARGE SCALE GENOMIC DNA]</scope>
    <source>
        <strain evidence="1 2">NRRL 28638</strain>
    </source>
</reference>
<name>A0A137P3V9_CONC2</name>
<dbReference type="InterPro" id="IPR025204">
    <property type="entry name" value="CENP-L"/>
</dbReference>
<evidence type="ECO:0000313" key="2">
    <source>
        <dbReference type="Proteomes" id="UP000070444"/>
    </source>
</evidence>
<dbReference type="Proteomes" id="UP000070444">
    <property type="component" value="Unassembled WGS sequence"/>
</dbReference>
<dbReference type="Pfam" id="PF13092">
    <property type="entry name" value="CENP-L"/>
    <property type="match status" value="1"/>
</dbReference>
<organism evidence="1 2">
    <name type="scientific">Conidiobolus coronatus (strain ATCC 28846 / CBS 209.66 / NRRL 28638)</name>
    <name type="common">Delacroixia coronata</name>
    <dbReference type="NCBI Taxonomy" id="796925"/>
    <lineage>
        <taxon>Eukaryota</taxon>
        <taxon>Fungi</taxon>
        <taxon>Fungi incertae sedis</taxon>
        <taxon>Zoopagomycota</taxon>
        <taxon>Entomophthoromycotina</taxon>
        <taxon>Entomophthoromycetes</taxon>
        <taxon>Entomophthorales</taxon>
        <taxon>Ancylistaceae</taxon>
        <taxon>Conidiobolus</taxon>
    </lineage>
</organism>
<evidence type="ECO:0000313" key="1">
    <source>
        <dbReference type="EMBL" id="KXN69696.1"/>
    </source>
</evidence>